<dbReference type="STRING" id="1246637.MTBBW1_160012"/>
<dbReference type="EMBL" id="FWEV01000068">
    <property type="protein sequence ID" value="SLM28821.1"/>
    <property type="molecule type" value="Genomic_DNA"/>
</dbReference>
<evidence type="ECO:0008006" key="4">
    <source>
        <dbReference type="Google" id="ProtNLM"/>
    </source>
</evidence>
<evidence type="ECO:0000313" key="2">
    <source>
        <dbReference type="EMBL" id="SLM28821.1"/>
    </source>
</evidence>
<proteinExistence type="predicted"/>
<dbReference type="SUPFAM" id="SSF53850">
    <property type="entry name" value="Periplasmic binding protein-like II"/>
    <property type="match status" value="1"/>
</dbReference>
<feature type="transmembrane region" description="Helical" evidence="1">
    <location>
        <begin position="29"/>
        <end position="52"/>
    </location>
</feature>
<sequence length="172" mass="19338">MKVLLIFHSRTSATPDYKNDLGIFTVKYIFLIICSYLCFTGTGISADISVIVHPDFPIQALSSREVSDIYLGRLRALPSGNNILILEHEQDSYLRENFFRLLNGMTLKRLNAYWARLQFSGAIQPPPILQNSKEVVAIIKNVPSAIGYVDTNIVDGSVRVILHLKDDAEKLE</sequence>
<protein>
    <recommendedName>
        <fullName evidence="4">PBP domain-containing protein</fullName>
    </recommendedName>
</protein>
<organism evidence="2 3">
    <name type="scientific">Desulfamplus magnetovallimortis</name>
    <dbReference type="NCBI Taxonomy" id="1246637"/>
    <lineage>
        <taxon>Bacteria</taxon>
        <taxon>Pseudomonadati</taxon>
        <taxon>Thermodesulfobacteriota</taxon>
        <taxon>Desulfobacteria</taxon>
        <taxon>Desulfobacterales</taxon>
        <taxon>Desulfobacteraceae</taxon>
        <taxon>Desulfamplus</taxon>
    </lineage>
</organism>
<gene>
    <name evidence="2" type="ORF">MTBBW1_160012</name>
</gene>
<evidence type="ECO:0000256" key="1">
    <source>
        <dbReference type="SAM" id="Phobius"/>
    </source>
</evidence>
<accession>A0A1W1H8M8</accession>
<dbReference type="RefSeq" id="WP_080799093.1">
    <property type="nucleotide sequence ID" value="NZ_LT828540.1"/>
</dbReference>
<dbReference type="AlphaFoldDB" id="A0A1W1H8M8"/>
<dbReference type="OrthoDB" id="5368589at2"/>
<keyword evidence="1" id="KW-0812">Transmembrane</keyword>
<keyword evidence="1" id="KW-1133">Transmembrane helix</keyword>
<reference evidence="2 3" key="1">
    <citation type="submission" date="2017-03" db="EMBL/GenBank/DDBJ databases">
        <authorList>
            <person name="Afonso C.L."/>
            <person name="Miller P.J."/>
            <person name="Scott M.A."/>
            <person name="Spackman E."/>
            <person name="Goraichik I."/>
            <person name="Dimitrov K.M."/>
            <person name="Suarez D.L."/>
            <person name="Swayne D.E."/>
        </authorList>
    </citation>
    <scope>NUCLEOTIDE SEQUENCE [LARGE SCALE GENOMIC DNA]</scope>
    <source>
        <strain evidence="2">PRJEB14757</strain>
    </source>
</reference>
<dbReference type="Proteomes" id="UP000191931">
    <property type="component" value="Unassembled WGS sequence"/>
</dbReference>
<dbReference type="Gene3D" id="3.40.190.10">
    <property type="entry name" value="Periplasmic binding protein-like II"/>
    <property type="match status" value="1"/>
</dbReference>
<keyword evidence="3" id="KW-1185">Reference proteome</keyword>
<keyword evidence="1" id="KW-0472">Membrane</keyword>
<evidence type="ECO:0000313" key="3">
    <source>
        <dbReference type="Proteomes" id="UP000191931"/>
    </source>
</evidence>
<name>A0A1W1H8M8_9BACT</name>